<comment type="caution">
    <text evidence="4">The sequence shown here is derived from an EMBL/GenBank/DDBJ whole genome shotgun (WGS) entry which is preliminary data.</text>
</comment>
<dbReference type="PROSITE" id="PS51155">
    <property type="entry name" value="CHIT_BIND_RR_2"/>
    <property type="match status" value="1"/>
</dbReference>
<accession>A0AAW1LAD0</accession>
<sequence length="192" mass="22002">MQYVTFIFFNGCLNFLRFVENDFPTRRGAEFKTDCFMRIFVLQVGVFLFFFCCSSVNSGVVQQEYAGEADHQQNVIYQIPDESAGIAYVGQQEDVGHPQEEHHDHVIDYYAPPKYTFKYGVKDYHTGDIKSHHETRDGDVVKGHYTLLEADGSVRTVEYSSDKHTGFIATVHKTAPQTTHSGHAPQEHHEYQ</sequence>
<gene>
    <name evidence="4" type="ORF">QE152_g13720</name>
</gene>
<organism evidence="4 5">
    <name type="scientific">Popillia japonica</name>
    <name type="common">Japanese beetle</name>
    <dbReference type="NCBI Taxonomy" id="7064"/>
    <lineage>
        <taxon>Eukaryota</taxon>
        <taxon>Metazoa</taxon>
        <taxon>Ecdysozoa</taxon>
        <taxon>Arthropoda</taxon>
        <taxon>Hexapoda</taxon>
        <taxon>Insecta</taxon>
        <taxon>Pterygota</taxon>
        <taxon>Neoptera</taxon>
        <taxon>Endopterygota</taxon>
        <taxon>Coleoptera</taxon>
        <taxon>Polyphaga</taxon>
        <taxon>Scarabaeiformia</taxon>
        <taxon>Scarabaeidae</taxon>
        <taxon>Rutelinae</taxon>
        <taxon>Popillia</taxon>
    </lineage>
</organism>
<dbReference type="PRINTS" id="PR00947">
    <property type="entry name" value="CUTICLE"/>
</dbReference>
<dbReference type="GO" id="GO:0031012">
    <property type="term" value="C:extracellular matrix"/>
    <property type="evidence" value="ECO:0007669"/>
    <property type="project" value="TreeGrafter"/>
</dbReference>
<dbReference type="GO" id="GO:0005615">
    <property type="term" value="C:extracellular space"/>
    <property type="evidence" value="ECO:0007669"/>
    <property type="project" value="TreeGrafter"/>
</dbReference>
<evidence type="ECO:0000256" key="1">
    <source>
        <dbReference type="ARBA" id="ARBA00022460"/>
    </source>
</evidence>
<dbReference type="Pfam" id="PF00379">
    <property type="entry name" value="Chitin_bind_4"/>
    <property type="match status" value="1"/>
</dbReference>
<keyword evidence="5" id="KW-1185">Reference proteome</keyword>
<dbReference type="GO" id="GO:0042302">
    <property type="term" value="F:structural constituent of cuticle"/>
    <property type="evidence" value="ECO:0007669"/>
    <property type="project" value="UniProtKB-UniRule"/>
</dbReference>
<keyword evidence="1 2" id="KW-0193">Cuticle</keyword>
<dbReference type="Proteomes" id="UP001458880">
    <property type="component" value="Unassembled WGS sequence"/>
</dbReference>
<keyword evidence="3" id="KW-0472">Membrane</keyword>
<keyword evidence="3" id="KW-0812">Transmembrane</keyword>
<dbReference type="InterPro" id="IPR000618">
    <property type="entry name" value="Insect_cuticle"/>
</dbReference>
<dbReference type="InterPro" id="IPR051217">
    <property type="entry name" value="Insect_Cuticle_Struc_Prot"/>
</dbReference>
<feature type="transmembrane region" description="Helical" evidence="3">
    <location>
        <begin position="35"/>
        <end position="51"/>
    </location>
</feature>
<dbReference type="PANTHER" id="PTHR12236">
    <property type="entry name" value="STRUCTURAL CONTITUENT OF CUTICLE"/>
    <property type="match status" value="1"/>
</dbReference>
<evidence type="ECO:0000256" key="2">
    <source>
        <dbReference type="PROSITE-ProRule" id="PRU00497"/>
    </source>
</evidence>
<evidence type="ECO:0000313" key="5">
    <source>
        <dbReference type="Proteomes" id="UP001458880"/>
    </source>
</evidence>
<protein>
    <submittedName>
        <fullName evidence="4">Insect cuticle protein</fullName>
    </submittedName>
</protein>
<dbReference type="EMBL" id="JASPKY010000133">
    <property type="protein sequence ID" value="KAK9731404.1"/>
    <property type="molecule type" value="Genomic_DNA"/>
</dbReference>
<keyword evidence="3" id="KW-1133">Transmembrane helix</keyword>
<evidence type="ECO:0000256" key="3">
    <source>
        <dbReference type="SAM" id="Phobius"/>
    </source>
</evidence>
<reference evidence="4 5" key="1">
    <citation type="journal article" date="2024" name="BMC Genomics">
        <title>De novo assembly and annotation of Popillia japonica's genome with initial clues to its potential as an invasive pest.</title>
        <authorList>
            <person name="Cucini C."/>
            <person name="Boschi S."/>
            <person name="Funari R."/>
            <person name="Cardaioli E."/>
            <person name="Iannotti N."/>
            <person name="Marturano G."/>
            <person name="Paoli F."/>
            <person name="Bruttini M."/>
            <person name="Carapelli A."/>
            <person name="Frati F."/>
            <person name="Nardi F."/>
        </authorList>
    </citation>
    <scope>NUCLEOTIDE SEQUENCE [LARGE SCALE GENOMIC DNA]</scope>
    <source>
        <strain evidence="4">DMR45628</strain>
    </source>
</reference>
<dbReference type="AlphaFoldDB" id="A0AAW1LAD0"/>
<evidence type="ECO:0000313" key="4">
    <source>
        <dbReference type="EMBL" id="KAK9731404.1"/>
    </source>
</evidence>
<dbReference type="PANTHER" id="PTHR12236:SF14">
    <property type="entry name" value="CUTICULAR PROTEIN 66CB"/>
    <property type="match status" value="1"/>
</dbReference>
<proteinExistence type="predicted"/>
<name>A0AAW1LAD0_POPJA</name>